<keyword evidence="4 8" id="KW-0479">Metal-binding</keyword>
<evidence type="ECO:0000256" key="4">
    <source>
        <dbReference type="ARBA" id="ARBA00022723"/>
    </source>
</evidence>
<dbReference type="Proteomes" id="UP000249396">
    <property type="component" value="Unassembled WGS sequence"/>
</dbReference>
<keyword evidence="6 8" id="KW-0460">Magnesium</keyword>
<dbReference type="GO" id="GO:0016787">
    <property type="term" value="F:hydrolase activity"/>
    <property type="evidence" value="ECO:0007669"/>
    <property type="project" value="UniProtKB-KW"/>
</dbReference>
<name>A0A2W4R577_9GAMM</name>
<comment type="caution">
    <text evidence="10">The sequence shown here is derived from an EMBL/GenBank/DDBJ whole genome shotgun (WGS) entry which is preliminary data.</text>
</comment>
<feature type="binding site" evidence="8">
    <location>
        <position position="4"/>
    </location>
    <ligand>
        <name>Mg(2+)</name>
        <dbReference type="ChEBI" id="CHEBI:18420"/>
    </ligand>
</feature>
<evidence type="ECO:0000313" key="11">
    <source>
        <dbReference type="Proteomes" id="UP000249396"/>
    </source>
</evidence>
<gene>
    <name evidence="8" type="primary">vapC</name>
    <name evidence="10" type="ORF">DM484_11915</name>
</gene>
<evidence type="ECO:0000256" key="7">
    <source>
        <dbReference type="ARBA" id="ARBA00038093"/>
    </source>
</evidence>
<dbReference type="PANTHER" id="PTHR33653:SF1">
    <property type="entry name" value="RIBONUCLEASE VAPC2"/>
    <property type="match status" value="1"/>
</dbReference>
<keyword evidence="8" id="KW-0800">Toxin</keyword>
<keyword evidence="2 8" id="KW-1277">Toxin-antitoxin system</keyword>
<evidence type="ECO:0000259" key="9">
    <source>
        <dbReference type="Pfam" id="PF01850"/>
    </source>
</evidence>
<dbReference type="Gene3D" id="3.40.50.1010">
    <property type="entry name" value="5'-nuclease"/>
    <property type="match status" value="1"/>
</dbReference>
<dbReference type="GO" id="GO:0000287">
    <property type="term" value="F:magnesium ion binding"/>
    <property type="evidence" value="ECO:0007669"/>
    <property type="project" value="UniProtKB-UniRule"/>
</dbReference>
<dbReference type="GO" id="GO:0090729">
    <property type="term" value="F:toxin activity"/>
    <property type="evidence" value="ECO:0007669"/>
    <property type="project" value="UniProtKB-KW"/>
</dbReference>
<evidence type="ECO:0000256" key="8">
    <source>
        <dbReference type="HAMAP-Rule" id="MF_00265"/>
    </source>
</evidence>
<proteinExistence type="inferred from homology"/>
<dbReference type="InterPro" id="IPR050556">
    <property type="entry name" value="Type_II_TA_system_RNase"/>
</dbReference>
<evidence type="ECO:0000256" key="3">
    <source>
        <dbReference type="ARBA" id="ARBA00022722"/>
    </source>
</evidence>
<keyword evidence="3 8" id="KW-0540">Nuclease</keyword>
<dbReference type="SUPFAM" id="SSF88723">
    <property type="entry name" value="PIN domain-like"/>
    <property type="match status" value="1"/>
</dbReference>
<accession>A0A2W4R577</accession>
<sequence length="130" mass="13988">MAVDTSALVAVLFQECEAEAILHQLSLVGRIGISAASKTELLMVVGSRLGLTGRNKALDLLGKYGIITIPVDDSYAELAAESFFIYGKGRHPAGLNFGDCFSYALAKSQKVPLLFKGKDFSKTDIFFIVP</sequence>
<dbReference type="InterPro" id="IPR022907">
    <property type="entry name" value="VapC_family"/>
</dbReference>
<dbReference type="GO" id="GO:0004540">
    <property type="term" value="F:RNA nuclease activity"/>
    <property type="evidence" value="ECO:0007669"/>
    <property type="project" value="InterPro"/>
</dbReference>
<dbReference type="EC" id="3.1.-.-" evidence="8"/>
<evidence type="ECO:0000256" key="1">
    <source>
        <dbReference type="ARBA" id="ARBA00001946"/>
    </source>
</evidence>
<evidence type="ECO:0000256" key="5">
    <source>
        <dbReference type="ARBA" id="ARBA00022801"/>
    </source>
</evidence>
<evidence type="ECO:0000256" key="2">
    <source>
        <dbReference type="ARBA" id="ARBA00022649"/>
    </source>
</evidence>
<dbReference type="AlphaFoldDB" id="A0A2W4R577"/>
<dbReference type="PANTHER" id="PTHR33653">
    <property type="entry name" value="RIBONUCLEASE VAPC2"/>
    <property type="match status" value="1"/>
</dbReference>
<dbReference type="HAMAP" id="MF_00265">
    <property type="entry name" value="VapC_Nob1"/>
    <property type="match status" value="1"/>
</dbReference>
<evidence type="ECO:0000313" key="10">
    <source>
        <dbReference type="EMBL" id="PZN79092.1"/>
    </source>
</evidence>
<keyword evidence="5 8" id="KW-0378">Hydrolase</keyword>
<dbReference type="InterPro" id="IPR002716">
    <property type="entry name" value="PIN_dom"/>
</dbReference>
<comment type="function">
    <text evidence="8">Toxic component of a toxin-antitoxin (TA) system. An RNase.</text>
</comment>
<comment type="similarity">
    <text evidence="7 8">Belongs to the PINc/VapC protein family.</text>
</comment>
<comment type="cofactor">
    <cofactor evidence="1 8">
        <name>Mg(2+)</name>
        <dbReference type="ChEBI" id="CHEBI:18420"/>
    </cofactor>
</comment>
<reference evidence="10 11" key="1">
    <citation type="journal article" date="2018" name="Aquat. Microb. Ecol.">
        <title>Gammaproteobacterial methanotrophs dominate.</title>
        <authorList>
            <person name="Rissanen A.J."/>
            <person name="Saarenheimo J."/>
            <person name="Tiirola M."/>
            <person name="Peura S."/>
            <person name="Aalto S.L."/>
            <person name="Karvinen A."/>
            <person name="Nykanen H."/>
        </authorList>
    </citation>
    <scope>NUCLEOTIDE SEQUENCE [LARGE SCALE GENOMIC DNA]</scope>
    <source>
        <strain evidence="10">AMbin10</strain>
    </source>
</reference>
<feature type="binding site" evidence="8">
    <location>
        <position position="99"/>
    </location>
    <ligand>
        <name>Mg(2+)</name>
        <dbReference type="ChEBI" id="CHEBI:18420"/>
    </ligand>
</feature>
<feature type="domain" description="PIN" evidence="9">
    <location>
        <begin position="2"/>
        <end position="124"/>
    </location>
</feature>
<dbReference type="CDD" id="cd09871">
    <property type="entry name" value="PIN_MtVapC28-VapC30-like"/>
    <property type="match status" value="1"/>
</dbReference>
<dbReference type="EMBL" id="QJPH01000306">
    <property type="protein sequence ID" value="PZN79092.1"/>
    <property type="molecule type" value="Genomic_DNA"/>
</dbReference>
<dbReference type="Pfam" id="PF01850">
    <property type="entry name" value="PIN"/>
    <property type="match status" value="1"/>
</dbReference>
<evidence type="ECO:0000256" key="6">
    <source>
        <dbReference type="ARBA" id="ARBA00022842"/>
    </source>
</evidence>
<dbReference type="InterPro" id="IPR029060">
    <property type="entry name" value="PIN-like_dom_sf"/>
</dbReference>
<organism evidence="10 11">
    <name type="scientific">Candidatus Methylumidiphilus alinenensis</name>
    <dbReference type="NCBI Taxonomy" id="2202197"/>
    <lineage>
        <taxon>Bacteria</taxon>
        <taxon>Pseudomonadati</taxon>
        <taxon>Pseudomonadota</taxon>
        <taxon>Gammaproteobacteria</taxon>
        <taxon>Methylococcales</taxon>
        <taxon>Candidatus Methylumidiphilus</taxon>
    </lineage>
</organism>
<protein>
    <recommendedName>
        <fullName evidence="8">Ribonuclease VapC</fullName>
        <shortName evidence="8">RNase VapC</shortName>
        <ecNumber evidence="8">3.1.-.-</ecNumber>
    </recommendedName>
    <alternativeName>
        <fullName evidence="8">Toxin VapC</fullName>
    </alternativeName>
</protein>